<organism evidence="4 5">
    <name type="scientific">Cellulomonas septica</name>
    <dbReference type="NCBI Taxonomy" id="285080"/>
    <lineage>
        <taxon>Bacteria</taxon>
        <taxon>Bacillati</taxon>
        <taxon>Actinomycetota</taxon>
        <taxon>Actinomycetes</taxon>
        <taxon>Micrococcales</taxon>
        <taxon>Cellulomonadaceae</taxon>
        <taxon>Cellulomonas</taxon>
    </lineage>
</organism>
<gene>
    <name evidence="4" type="ORF">HGA02_00835</name>
</gene>
<dbReference type="InterPro" id="IPR027417">
    <property type="entry name" value="P-loop_NTPase"/>
</dbReference>
<evidence type="ECO:0000313" key="5">
    <source>
        <dbReference type="Proteomes" id="UP000777774"/>
    </source>
</evidence>
<dbReference type="RefSeq" id="WP_168676527.1">
    <property type="nucleotide sequence ID" value="NZ_JAAXOY010000003.1"/>
</dbReference>
<dbReference type="GO" id="GO:0005524">
    <property type="term" value="F:ATP binding"/>
    <property type="evidence" value="ECO:0007669"/>
    <property type="project" value="UniProtKB-KW"/>
</dbReference>
<dbReference type="PANTHER" id="PTHR24220">
    <property type="entry name" value="IMPORT ATP-BINDING PROTEIN"/>
    <property type="match status" value="1"/>
</dbReference>
<dbReference type="InterPro" id="IPR015854">
    <property type="entry name" value="ABC_transpr_LolD-like"/>
</dbReference>
<evidence type="ECO:0000313" key="4">
    <source>
        <dbReference type="EMBL" id="NKY38116.1"/>
    </source>
</evidence>
<dbReference type="Proteomes" id="UP000777774">
    <property type="component" value="Unassembled WGS sequence"/>
</dbReference>
<proteinExistence type="predicted"/>
<dbReference type="Gene3D" id="3.40.50.300">
    <property type="entry name" value="P-loop containing nucleotide triphosphate hydrolases"/>
    <property type="match status" value="1"/>
</dbReference>
<dbReference type="SUPFAM" id="SSF52540">
    <property type="entry name" value="P-loop containing nucleoside triphosphate hydrolases"/>
    <property type="match status" value="1"/>
</dbReference>
<dbReference type="InterPro" id="IPR003439">
    <property type="entry name" value="ABC_transporter-like_ATP-bd"/>
</dbReference>
<accession>A0ABX1JWA7</accession>
<name>A0ABX1JWA7_9CELL</name>
<evidence type="ECO:0000259" key="3">
    <source>
        <dbReference type="PROSITE" id="PS50893"/>
    </source>
</evidence>
<keyword evidence="2 4" id="KW-0067">ATP-binding</keyword>
<protein>
    <submittedName>
        <fullName evidence="4">ATP-binding cassette domain-containing protein</fullName>
    </submittedName>
</protein>
<sequence>MRLVTSNVVVRYPRSPQPVLVGADLVVDQGESVAILGPSGSGKSTLLAVLGGLVRPDAGRAFVEGLSVRLPDVSAWILQTVNVLPERSALDNVVVGALTRGMPRVQARAEAMERLTAVGLGVRAADPARLLSGGEVQRVVIARALAAGRPFLLADEPTGQLDRASSDVVLDALFSTAGGAGVVVVTHDPHVADRCDRVVQIVDGMVVAA</sequence>
<reference evidence="4 5" key="1">
    <citation type="submission" date="2020-04" db="EMBL/GenBank/DDBJ databases">
        <title>MicrobeNet Type strains.</title>
        <authorList>
            <person name="Nicholson A.C."/>
        </authorList>
    </citation>
    <scope>NUCLEOTIDE SEQUENCE [LARGE SCALE GENOMIC DNA]</scope>
    <source>
        <strain evidence="4 5">ATCC BAA-787</strain>
    </source>
</reference>
<dbReference type="InterPro" id="IPR003593">
    <property type="entry name" value="AAA+_ATPase"/>
</dbReference>
<comment type="caution">
    <text evidence="4">The sequence shown here is derived from an EMBL/GenBank/DDBJ whole genome shotgun (WGS) entry which is preliminary data.</text>
</comment>
<dbReference type="EMBL" id="JAAXOY010000003">
    <property type="protein sequence ID" value="NKY38116.1"/>
    <property type="molecule type" value="Genomic_DNA"/>
</dbReference>
<evidence type="ECO:0000256" key="1">
    <source>
        <dbReference type="ARBA" id="ARBA00022741"/>
    </source>
</evidence>
<keyword evidence="1" id="KW-0547">Nucleotide-binding</keyword>
<evidence type="ECO:0000256" key="2">
    <source>
        <dbReference type="ARBA" id="ARBA00022840"/>
    </source>
</evidence>
<feature type="domain" description="ABC transporter" evidence="3">
    <location>
        <begin position="3"/>
        <end position="209"/>
    </location>
</feature>
<dbReference type="SMART" id="SM00382">
    <property type="entry name" value="AAA"/>
    <property type="match status" value="1"/>
</dbReference>
<dbReference type="Pfam" id="PF00005">
    <property type="entry name" value="ABC_tran"/>
    <property type="match status" value="1"/>
</dbReference>
<dbReference type="PROSITE" id="PS50893">
    <property type="entry name" value="ABC_TRANSPORTER_2"/>
    <property type="match status" value="1"/>
</dbReference>
<keyword evidence="5" id="KW-1185">Reference proteome</keyword>